<protein>
    <recommendedName>
        <fullName evidence="3">Triple QxxK/R motif-containing protein</fullName>
    </recommendedName>
</protein>
<feature type="transmembrane region" description="Helical" evidence="9">
    <location>
        <begin position="185"/>
        <end position="205"/>
    </location>
</feature>
<dbReference type="GO" id="GO:0005789">
    <property type="term" value="C:endoplasmic reticulum membrane"/>
    <property type="evidence" value="ECO:0007669"/>
    <property type="project" value="UniProtKB-SubCell"/>
</dbReference>
<evidence type="ECO:0000256" key="9">
    <source>
        <dbReference type="SAM" id="Phobius"/>
    </source>
</evidence>
<dbReference type="InterPro" id="IPR024842">
    <property type="entry name" value="TRIQK"/>
</dbReference>
<comment type="subcellular location">
    <subcellularLocation>
        <location evidence="1">Endoplasmic reticulum membrane</location>
        <topology evidence="1">Single-pass membrane protein</topology>
    </subcellularLocation>
</comment>
<dbReference type="AlphaFoldDB" id="A0A7J5XA36"/>
<evidence type="ECO:0000256" key="5">
    <source>
        <dbReference type="ARBA" id="ARBA00022824"/>
    </source>
</evidence>
<evidence type="ECO:0000256" key="6">
    <source>
        <dbReference type="ARBA" id="ARBA00022989"/>
    </source>
</evidence>
<name>A0A7J5XA36_DISMA</name>
<evidence type="ECO:0000256" key="2">
    <source>
        <dbReference type="ARBA" id="ARBA00007709"/>
    </source>
</evidence>
<comment type="caution">
    <text evidence="10">The sequence shown here is derived from an EMBL/GenBank/DDBJ whole genome shotgun (WGS) entry which is preliminary data.</text>
</comment>
<gene>
    <name evidence="10" type="ORF">F7725_025070</name>
</gene>
<keyword evidence="4 9" id="KW-0812">Transmembrane</keyword>
<accession>A0A7J5XA36</accession>
<evidence type="ECO:0000256" key="7">
    <source>
        <dbReference type="ARBA" id="ARBA00023136"/>
    </source>
</evidence>
<proteinExistence type="inferred from homology"/>
<evidence type="ECO:0000256" key="4">
    <source>
        <dbReference type="ARBA" id="ARBA00022692"/>
    </source>
</evidence>
<evidence type="ECO:0000256" key="3">
    <source>
        <dbReference type="ARBA" id="ARBA00014257"/>
    </source>
</evidence>
<dbReference type="Pfam" id="PF15168">
    <property type="entry name" value="TRIQK"/>
    <property type="match status" value="2"/>
</dbReference>
<dbReference type="EMBL" id="JAAKFY010000026">
    <property type="protein sequence ID" value="KAF3833866.1"/>
    <property type="molecule type" value="Genomic_DNA"/>
</dbReference>
<dbReference type="PANTHER" id="PTHR20583">
    <property type="entry name" value="TRIPLE QXXK/R MOTIF-CONTAINING PROTEIN"/>
    <property type="match status" value="1"/>
</dbReference>
<dbReference type="PANTHER" id="PTHR20583:SF1">
    <property type="entry name" value="TRIPLE QXXK_R MOTIF-CONTAINING PROTEIN"/>
    <property type="match status" value="1"/>
</dbReference>
<evidence type="ECO:0000313" key="10">
    <source>
        <dbReference type="EMBL" id="KAF3833866.1"/>
    </source>
</evidence>
<comment type="similarity">
    <text evidence="2">Belongs to the TRIQK family.</text>
</comment>
<keyword evidence="11" id="KW-1185">Reference proteome</keyword>
<keyword evidence="7 9" id="KW-0472">Membrane</keyword>
<feature type="compositionally biased region" description="Basic and acidic residues" evidence="8">
    <location>
        <begin position="133"/>
        <end position="144"/>
    </location>
</feature>
<dbReference type="Proteomes" id="UP000518266">
    <property type="component" value="Unassembled WGS sequence"/>
</dbReference>
<organism evidence="10 11">
    <name type="scientific">Dissostichus mawsoni</name>
    <name type="common">Antarctic cod</name>
    <dbReference type="NCBI Taxonomy" id="36200"/>
    <lineage>
        <taxon>Eukaryota</taxon>
        <taxon>Metazoa</taxon>
        <taxon>Chordata</taxon>
        <taxon>Craniata</taxon>
        <taxon>Vertebrata</taxon>
        <taxon>Euteleostomi</taxon>
        <taxon>Actinopterygii</taxon>
        <taxon>Neopterygii</taxon>
        <taxon>Teleostei</taxon>
        <taxon>Neoteleostei</taxon>
        <taxon>Acanthomorphata</taxon>
        <taxon>Eupercaria</taxon>
        <taxon>Perciformes</taxon>
        <taxon>Notothenioidei</taxon>
        <taxon>Nototheniidae</taxon>
        <taxon>Dissostichus</taxon>
    </lineage>
</organism>
<evidence type="ECO:0000313" key="11">
    <source>
        <dbReference type="Proteomes" id="UP000518266"/>
    </source>
</evidence>
<sequence>MNISRVSGMCPQFLDHPSWQMPAICSMWSLTMWLPRRSKHEELSDMLSVCCPPRPSALREPDCVSLGTFLQKLFPEDMERETQLREVEEESGTRRDGGIVKGREIECKISEKEDYKKTKLDLKLTRLKAEAKKNSSGFKGDRHPAPSMPSALQLPPVPREPHDEDDGAWARSRCLHQNVGREADAFLVIAAIVFFVFCIYAFFYLNLSTELDLDVDLD</sequence>
<evidence type="ECO:0000256" key="1">
    <source>
        <dbReference type="ARBA" id="ARBA00004389"/>
    </source>
</evidence>
<reference evidence="10 11" key="1">
    <citation type="submission" date="2020-03" db="EMBL/GenBank/DDBJ databases">
        <title>Dissostichus mawsoni Genome sequencing and assembly.</title>
        <authorList>
            <person name="Park H."/>
        </authorList>
    </citation>
    <scope>NUCLEOTIDE SEQUENCE [LARGE SCALE GENOMIC DNA]</scope>
    <source>
        <strain evidence="10">DM0001</strain>
        <tissue evidence="10">Muscle</tissue>
    </source>
</reference>
<evidence type="ECO:0000256" key="8">
    <source>
        <dbReference type="SAM" id="MobiDB-lite"/>
    </source>
</evidence>
<keyword evidence="5" id="KW-0256">Endoplasmic reticulum</keyword>
<keyword evidence="6 9" id="KW-1133">Transmembrane helix</keyword>
<feature type="region of interest" description="Disordered" evidence="8">
    <location>
        <begin position="133"/>
        <end position="166"/>
    </location>
</feature>